<feature type="transmembrane region" description="Helical" evidence="6">
    <location>
        <begin position="71"/>
        <end position="90"/>
    </location>
</feature>
<evidence type="ECO:0000256" key="6">
    <source>
        <dbReference type="RuleBase" id="RU004379"/>
    </source>
</evidence>
<proteinExistence type="inferred from homology"/>
<gene>
    <name evidence="7" type="ORF">NG895_11660</name>
</gene>
<keyword evidence="4 6" id="KW-1133">Transmembrane helix</keyword>
<evidence type="ECO:0000256" key="1">
    <source>
        <dbReference type="ARBA" id="ARBA00004141"/>
    </source>
</evidence>
<dbReference type="Proteomes" id="UP001155241">
    <property type="component" value="Unassembled WGS sequence"/>
</dbReference>
<keyword evidence="5 6" id="KW-0472">Membrane</keyword>
<feature type="transmembrane region" description="Helical" evidence="6">
    <location>
        <begin position="35"/>
        <end position="59"/>
    </location>
</feature>
<feature type="transmembrane region" description="Helical" evidence="6">
    <location>
        <begin position="102"/>
        <end position="122"/>
    </location>
</feature>
<dbReference type="PANTHER" id="PTHR23291">
    <property type="entry name" value="BAX INHIBITOR-RELATED"/>
    <property type="match status" value="1"/>
</dbReference>
<comment type="caution">
    <text evidence="7">The sequence shown here is derived from an EMBL/GenBank/DDBJ whole genome shotgun (WGS) entry which is preliminary data.</text>
</comment>
<name>A0A9X2JHF0_9BACT</name>
<evidence type="ECO:0000256" key="2">
    <source>
        <dbReference type="ARBA" id="ARBA00010350"/>
    </source>
</evidence>
<protein>
    <submittedName>
        <fullName evidence="7">Bax inhibitor-1 family protein</fullName>
    </submittedName>
</protein>
<evidence type="ECO:0000256" key="3">
    <source>
        <dbReference type="ARBA" id="ARBA00022692"/>
    </source>
</evidence>
<comment type="similarity">
    <text evidence="2 6">Belongs to the BI1 family.</text>
</comment>
<evidence type="ECO:0000256" key="5">
    <source>
        <dbReference type="ARBA" id="ARBA00023136"/>
    </source>
</evidence>
<dbReference type="PANTHER" id="PTHR23291:SF50">
    <property type="entry name" value="PROTEIN LIFEGUARD 4"/>
    <property type="match status" value="1"/>
</dbReference>
<feature type="transmembrane region" description="Helical" evidence="6">
    <location>
        <begin position="221"/>
        <end position="242"/>
    </location>
</feature>
<evidence type="ECO:0000313" key="7">
    <source>
        <dbReference type="EMBL" id="MCO6044563.1"/>
    </source>
</evidence>
<organism evidence="7 8">
    <name type="scientific">Aeoliella straminimaris</name>
    <dbReference type="NCBI Taxonomy" id="2954799"/>
    <lineage>
        <taxon>Bacteria</taxon>
        <taxon>Pseudomonadati</taxon>
        <taxon>Planctomycetota</taxon>
        <taxon>Planctomycetia</taxon>
        <taxon>Pirellulales</taxon>
        <taxon>Lacipirellulaceae</taxon>
        <taxon>Aeoliella</taxon>
    </lineage>
</organism>
<dbReference type="GO" id="GO:0005886">
    <property type="term" value="C:plasma membrane"/>
    <property type="evidence" value="ECO:0007669"/>
    <property type="project" value="TreeGrafter"/>
</dbReference>
<comment type="subcellular location">
    <subcellularLocation>
        <location evidence="1">Membrane</location>
        <topology evidence="1">Multi-pass membrane protein</topology>
    </subcellularLocation>
</comment>
<sequence>MSQGDFQAQNPYASFGHIAADAPAADRLAFIKRTYIHLALAVYALVVLEFIYFSIFGAAMNDLMPKLLSPVWYLLMFGGFIVSGWVARSWADSTTSVGKQYAGLAVGVLGWSVMLAPLLWIANHYVTPIGTQTYSPIAVAGLITFLVFGALTAAVFLTRVDFSFLAPILAIATAVAFGLILASFIFQGLTSGMWFSAALVVLASGYILYDTSNVLHHYRTTQHVAAALALFSSVALLFWYILRIVIAVSGRR</sequence>
<keyword evidence="8" id="KW-1185">Reference proteome</keyword>
<feature type="transmembrane region" description="Helical" evidence="6">
    <location>
        <begin position="134"/>
        <end position="157"/>
    </location>
</feature>
<feature type="transmembrane region" description="Helical" evidence="6">
    <location>
        <begin position="164"/>
        <end position="186"/>
    </location>
</feature>
<reference evidence="7" key="1">
    <citation type="submission" date="2022-06" db="EMBL/GenBank/DDBJ databases">
        <title>Aeoliella straminimaris, a novel planctomycete from sediments.</title>
        <authorList>
            <person name="Vitorino I.R."/>
            <person name="Lage O.M."/>
        </authorList>
    </citation>
    <scope>NUCLEOTIDE SEQUENCE</scope>
    <source>
        <strain evidence="7">ICT_H6.2</strain>
    </source>
</reference>
<dbReference type="RefSeq" id="WP_252852674.1">
    <property type="nucleotide sequence ID" value="NZ_JAMXLR010000036.1"/>
</dbReference>
<feature type="transmembrane region" description="Helical" evidence="6">
    <location>
        <begin position="192"/>
        <end position="209"/>
    </location>
</feature>
<dbReference type="EMBL" id="JAMXLR010000036">
    <property type="protein sequence ID" value="MCO6044563.1"/>
    <property type="molecule type" value="Genomic_DNA"/>
</dbReference>
<dbReference type="InterPro" id="IPR006214">
    <property type="entry name" value="Bax_inhibitor_1-related"/>
</dbReference>
<keyword evidence="3 6" id="KW-0812">Transmembrane</keyword>
<evidence type="ECO:0000256" key="4">
    <source>
        <dbReference type="ARBA" id="ARBA00022989"/>
    </source>
</evidence>
<dbReference type="AlphaFoldDB" id="A0A9X2JHF0"/>
<dbReference type="Pfam" id="PF01027">
    <property type="entry name" value="Bax1-I"/>
    <property type="match status" value="1"/>
</dbReference>
<accession>A0A9X2JHF0</accession>
<evidence type="ECO:0000313" key="8">
    <source>
        <dbReference type="Proteomes" id="UP001155241"/>
    </source>
</evidence>